<proteinExistence type="inferred from homology"/>
<name>A0ABP7V0S6_9ACTN</name>
<dbReference type="PANTHER" id="PTHR46696">
    <property type="entry name" value="P450, PUTATIVE (EUROFUNG)-RELATED"/>
    <property type="match status" value="1"/>
</dbReference>
<evidence type="ECO:0000313" key="3">
    <source>
        <dbReference type="Proteomes" id="UP001500683"/>
    </source>
</evidence>
<sequence>MPSKPLFDPRSPDFLEDPYSVYAVLREHDPVHWFAPLRAWVVTRYEDCRFVLRDTGLFAADPSRVRPDEPAPPGVQGMDPPESQAFRGAIGQALRGVEEAGAEPALTDRAAELLVARGSDAFDAIEDFVRPLVLRAVHLVLGVPEPDRATFVPHLVEVERLMDAGLRPEVVAGTASSREYIGRLVAGWCAAPAEGSPLEFFKRWCGEAGVSEAAFQSTVRFMALSTCGSVAAAVGNALLALLRGRDGLAVLAPLDRAGLDRAADELLRFDGPVQAVTRICAADLTLGDRRVSRGEEVIALVAAANRDPEVFERPDEIRLDRTPNPHLALGRGAHVCLGAALTRLVFRAAFTALVAVRPKLTLAGEPERVPVATLRSLVRLPVADGPRA</sequence>
<protein>
    <submittedName>
        <fullName evidence="2">Cytochrome P450</fullName>
    </submittedName>
</protein>
<dbReference type="InterPro" id="IPR036396">
    <property type="entry name" value="Cyt_P450_sf"/>
</dbReference>
<dbReference type="Proteomes" id="UP001500683">
    <property type="component" value="Unassembled WGS sequence"/>
</dbReference>
<dbReference type="InterPro" id="IPR002397">
    <property type="entry name" value="Cyt_P450_B"/>
</dbReference>
<dbReference type="SUPFAM" id="SSF48264">
    <property type="entry name" value="Cytochrome P450"/>
    <property type="match status" value="1"/>
</dbReference>
<evidence type="ECO:0000256" key="1">
    <source>
        <dbReference type="ARBA" id="ARBA00010617"/>
    </source>
</evidence>
<keyword evidence="3" id="KW-1185">Reference proteome</keyword>
<evidence type="ECO:0000313" key="2">
    <source>
        <dbReference type="EMBL" id="GAA4057093.1"/>
    </source>
</evidence>
<dbReference type="Pfam" id="PF00067">
    <property type="entry name" value="p450"/>
    <property type="match status" value="1"/>
</dbReference>
<accession>A0ABP7V0S6</accession>
<organism evidence="2 3">
    <name type="scientific">Actinomadura miaoliensis</name>
    <dbReference type="NCBI Taxonomy" id="430685"/>
    <lineage>
        <taxon>Bacteria</taxon>
        <taxon>Bacillati</taxon>
        <taxon>Actinomycetota</taxon>
        <taxon>Actinomycetes</taxon>
        <taxon>Streptosporangiales</taxon>
        <taxon>Thermomonosporaceae</taxon>
        <taxon>Actinomadura</taxon>
    </lineage>
</organism>
<comment type="similarity">
    <text evidence="1">Belongs to the cytochrome P450 family.</text>
</comment>
<dbReference type="EMBL" id="BAAAZG010000001">
    <property type="protein sequence ID" value="GAA4057093.1"/>
    <property type="molecule type" value="Genomic_DNA"/>
</dbReference>
<dbReference type="InterPro" id="IPR001128">
    <property type="entry name" value="Cyt_P450"/>
</dbReference>
<gene>
    <name evidence="2" type="ORF">GCM10022214_06170</name>
</gene>
<dbReference type="PRINTS" id="PR00359">
    <property type="entry name" value="BP450"/>
</dbReference>
<comment type="caution">
    <text evidence="2">The sequence shown here is derived from an EMBL/GenBank/DDBJ whole genome shotgun (WGS) entry which is preliminary data.</text>
</comment>
<dbReference type="PANTHER" id="PTHR46696:SF1">
    <property type="entry name" value="CYTOCHROME P450 YJIB-RELATED"/>
    <property type="match status" value="1"/>
</dbReference>
<reference evidence="3" key="1">
    <citation type="journal article" date="2019" name="Int. J. Syst. Evol. Microbiol.">
        <title>The Global Catalogue of Microorganisms (GCM) 10K type strain sequencing project: providing services to taxonomists for standard genome sequencing and annotation.</title>
        <authorList>
            <consortium name="The Broad Institute Genomics Platform"/>
            <consortium name="The Broad Institute Genome Sequencing Center for Infectious Disease"/>
            <person name="Wu L."/>
            <person name="Ma J."/>
        </authorList>
    </citation>
    <scope>NUCLEOTIDE SEQUENCE [LARGE SCALE GENOMIC DNA]</scope>
    <source>
        <strain evidence="3">JCM 16702</strain>
    </source>
</reference>
<dbReference type="Gene3D" id="1.10.630.10">
    <property type="entry name" value="Cytochrome P450"/>
    <property type="match status" value="1"/>
</dbReference>